<dbReference type="Pfam" id="PF01292">
    <property type="entry name" value="Ni_hydr_CYTB"/>
    <property type="match status" value="1"/>
</dbReference>
<keyword evidence="2" id="KW-1003">Cell membrane</keyword>
<dbReference type="RefSeq" id="WP_386720165.1">
    <property type="nucleotide sequence ID" value="NZ_JBHRSZ010000004.1"/>
</dbReference>
<dbReference type="InterPro" id="IPR016174">
    <property type="entry name" value="Di-haem_cyt_TM"/>
</dbReference>
<dbReference type="Gene3D" id="1.20.950.20">
    <property type="entry name" value="Transmembrane di-heme cytochromes, Chain C"/>
    <property type="match status" value="1"/>
</dbReference>
<dbReference type="EMBL" id="JBHRSZ010000004">
    <property type="protein sequence ID" value="MFC3151428.1"/>
    <property type="molecule type" value="Genomic_DNA"/>
</dbReference>
<evidence type="ECO:0000256" key="6">
    <source>
        <dbReference type="SAM" id="Phobius"/>
    </source>
</evidence>
<evidence type="ECO:0000313" key="9">
    <source>
        <dbReference type="Proteomes" id="UP001595476"/>
    </source>
</evidence>
<sequence length="219" mass="24226">MKVWDLPTRLYHWVQAVLFVGLLASGFSKEDMHSVLGISLFVLIVWRISWGFVGSETSRFRQFVKSPKAVVTYLKGEGSTHAEHSIGHNPAGGWMVALMITALLLQCCLGLLISGLIDSALLPELLISDTTLSWFEDAHFYLAYLLIGLVLVHLMAIAFYKLCKKPLVWAMVVGYQKANILFKQGNAAKEVVIASNTRALLMLVVSLFVTMAIIAPSIM</sequence>
<dbReference type="PANTHER" id="PTHR30485:SF2">
    <property type="entry name" value="BLL0597 PROTEIN"/>
    <property type="match status" value="1"/>
</dbReference>
<dbReference type="InterPro" id="IPR051542">
    <property type="entry name" value="Hydrogenase_cytochrome"/>
</dbReference>
<reference evidence="9" key="1">
    <citation type="journal article" date="2019" name="Int. J. Syst. Evol. Microbiol.">
        <title>The Global Catalogue of Microorganisms (GCM) 10K type strain sequencing project: providing services to taxonomists for standard genome sequencing and annotation.</title>
        <authorList>
            <consortium name="The Broad Institute Genomics Platform"/>
            <consortium name="The Broad Institute Genome Sequencing Center for Infectious Disease"/>
            <person name="Wu L."/>
            <person name="Ma J."/>
        </authorList>
    </citation>
    <scope>NUCLEOTIDE SEQUENCE [LARGE SCALE GENOMIC DNA]</scope>
    <source>
        <strain evidence="9">KCTC 52438</strain>
    </source>
</reference>
<proteinExistence type="predicted"/>
<feature type="transmembrane region" description="Helical" evidence="6">
    <location>
        <begin position="10"/>
        <end position="28"/>
    </location>
</feature>
<feature type="transmembrane region" description="Helical" evidence="6">
    <location>
        <begin position="199"/>
        <end position="218"/>
    </location>
</feature>
<feature type="transmembrane region" description="Helical" evidence="6">
    <location>
        <begin position="94"/>
        <end position="121"/>
    </location>
</feature>
<keyword evidence="4 6" id="KW-1133">Transmembrane helix</keyword>
<dbReference type="PANTHER" id="PTHR30485">
    <property type="entry name" value="NI/FE-HYDROGENASE 1 B-TYPE CYTOCHROME SUBUNIT"/>
    <property type="match status" value="1"/>
</dbReference>
<evidence type="ECO:0000256" key="5">
    <source>
        <dbReference type="ARBA" id="ARBA00023136"/>
    </source>
</evidence>
<feature type="domain" description="Cytochrome b561 bacterial/Ni-hydrogenase" evidence="7">
    <location>
        <begin position="3"/>
        <end position="172"/>
    </location>
</feature>
<keyword evidence="3 6" id="KW-0812">Transmembrane</keyword>
<dbReference type="Proteomes" id="UP001595476">
    <property type="component" value="Unassembled WGS sequence"/>
</dbReference>
<dbReference type="SUPFAM" id="SSF81342">
    <property type="entry name" value="Transmembrane di-heme cytochromes"/>
    <property type="match status" value="1"/>
</dbReference>
<comment type="caution">
    <text evidence="8">The sequence shown here is derived from an EMBL/GenBank/DDBJ whole genome shotgun (WGS) entry which is preliminary data.</text>
</comment>
<evidence type="ECO:0000256" key="1">
    <source>
        <dbReference type="ARBA" id="ARBA00004651"/>
    </source>
</evidence>
<evidence type="ECO:0000256" key="4">
    <source>
        <dbReference type="ARBA" id="ARBA00022989"/>
    </source>
</evidence>
<protein>
    <submittedName>
        <fullName evidence="8">Cytochrome b/b6 domain-containing protein</fullName>
    </submittedName>
</protein>
<feature type="transmembrane region" description="Helical" evidence="6">
    <location>
        <begin position="141"/>
        <end position="160"/>
    </location>
</feature>
<evidence type="ECO:0000259" key="7">
    <source>
        <dbReference type="Pfam" id="PF01292"/>
    </source>
</evidence>
<name>A0ABV7HBY5_9GAMM</name>
<evidence type="ECO:0000256" key="3">
    <source>
        <dbReference type="ARBA" id="ARBA00022692"/>
    </source>
</evidence>
<keyword evidence="5 6" id="KW-0472">Membrane</keyword>
<accession>A0ABV7HBY5</accession>
<gene>
    <name evidence="8" type="ORF">ACFOEK_10360</name>
</gene>
<comment type="subcellular location">
    <subcellularLocation>
        <location evidence="1">Cell membrane</location>
        <topology evidence="1">Multi-pass membrane protein</topology>
    </subcellularLocation>
</comment>
<organism evidence="8 9">
    <name type="scientific">Litoribrevibacter euphylliae</name>
    <dbReference type="NCBI Taxonomy" id="1834034"/>
    <lineage>
        <taxon>Bacteria</taxon>
        <taxon>Pseudomonadati</taxon>
        <taxon>Pseudomonadota</taxon>
        <taxon>Gammaproteobacteria</taxon>
        <taxon>Oceanospirillales</taxon>
        <taxon>Oceanospirillaceae</taxon>
        <taxon>Litoribrevibacter</taxon>
    </lineage>
</organism>
<feature type="transmembrane region" description="Helical" evidence="6">
    <location>
        <begin position="34"/>
        <end position="53"/>
    </location>
</feature>
<dbReference type="InterPro" id="IPR011577">
    <property type="entry name" value="Cyt_b561_bac/Ni-Hgenase"/>
</dbReference>
<evidence type="ECO:0000256" key="2">
    <source>
        <dbReference type="ARBA" id="ARBA00022475"/>
    </source>
</evidence>
<keyword evidence="9" id="KW-1185">Reference proteome</keyword>
<evidence type="ECO:0000313" key="8">
    <source>
        <dbReference type="EMBL" id="MFC3151428.1"/>
    </source>
</evidence>